<keyword evidence="4 12" id="KW-0813">Transport</keyword>
<keyword evidence="5 12" id="KW-0138">CF(0)</keyword>
<comment type="subunit">
    <text evidence="3">F-type ATPases have 2 components, CF(1) - the catalytic core - and CF(0) - the membrane proton channel.</text>
</comment>
<keyword evidence="13" id="KW-0732">Signal</keyword>
<evidence type="ECO:0000256" key="11">
    <source>
        <dbReference type="ARBA" id="ARBA00023136"/>
    </source>
</evidence>
<geneLocation type="mitochondrion" evidence="14"/>
<protein>
    <recommendedName>
        <fullName evidence="12">ATP synthase complex subunit 8</fullName>
    </recommendedName>
</protein>
<evidence type="ECO:0000256" key="7">
    <source>
        <dbReference type="ARBA" id="ARBA00022781"/>
    </source>
</evidence>
<dbReference type="InterPro" id="IPR001421">
    <property type="entry name" value="ATP8_metazoa"/>
</dbReference>
<evidence type="ECO:0000256" key="2">
    <source>
        <dbReference type="ARBA" id="ARBA00008892"/>
    </source>
</evidence>
<comment type="subcellular location">
    <subcellularLocation>
        <location evidence="1 12">Mitochondrion membrane</location>
        <topology evidence="1 12">Single-pass membrane protein</topology>
    </subcellularLocation>
</comment>
<evidence type="ECO:0000256" key="8">
    <source>
        <dbReference type="ARBA" id="ARBA00022989"/>
    </source>
</evidence>
<keyword evidence="10 12" id="KW-0496">Mitochondrion</keyword>
<evidence type="ECO:0000256" key="6">
    <source>
        <dbReference type="ARBA" id="ARBA00022692"/>
    </source>
</evidence>
<feature type="signal peptide" evidence="13">
    <location>
        <begin position="1"/>
        <end position="24"/>
    </location>
</feature>
<evidence type="ECO:0000256" key="1">
    <source>
        <dbReference type="ARBA" id="ARBA00004304"/>
    </source>
</evidence>
<keyword evidence="7 12" id="KW-0375">Hydrogen ion transport</keyword>
<evidence type="ECO:0000256" key="4">
    <source>
        <dbReference type="ARBA" id="ARBA00022448"/>
    </source>
</evidence>
<dbReference type="GO" id="GO:0031966">
    <property type="term" value="C:mitochondrial membrane"/>
    <property type="evidence" value="ECO:0007669"/>
    <property type="project" value="UniProtKB-SubCell"/>
</dbReference>
<keyword evidence="6 12" id="KW-0812">Transmembrane</keyword>
<dbReference type="AlphaFoldDB" id="A0A1Q1MP27"/>
<keyword evidence="11" id="KW-0472">Membrane</keyword>
<reference evidence="14" key="1">
    <citation type="submission" date="2016-04" db="EMBL/GenBank/DDBJ databases">
        <title>Towards a higher-level phylogeny of ensiferan insects inferred from mitochondrial genome sequences.</title>
        <authorList>
            <person name="Zhou Z.J."/>
        </authorList>
    </citation>
    <scope>NUCLEOTIDE SEQUENCE</scope>
</reference>
<dbReference type="GO" id="GO:0015986">
    <property type="term" value="P:proton motive force-driven ATP synthesis"/>
    <property type="evidence" value="ECO:0007669"/>
    <property type="project" value="InterPro"/>
</dbReference>
<dbReference type="GO" id="GO:0015078">
    <property type="term" value="F:proton transmembrane transporter activity"/>
    <property type="evidence" value="ECO:0007669"/>
    <property type="project" value="InterPro"/>
</dbReference>
<proteinExistence type="inferred from homology"/>
<accession>A0A1Q1MP27</accession>
<comment type="similarity">
    <text evidence="2 12">Belongs to the ATPase protein 8 family.</text>
</comment>
<evidence type="ECO:0000256" key="9">
    <source>
        <dbReference type="ARBA" id="ARBA00023065"/>
    </source>
</evidence>
<name>A0A1Q1MP27_9ORTH</name>
<gene>
    <name evidence="14" type="primary">ATP8</name>
</gene>
<sequence>MPQMSPLSWLTLFLTFSLMFMILAQINYSHLDYTPLSYDQSAPKNNKNSLHWKW</sequence>
<evidence type="ECO:0000256" key="5">
    <source>
        <dbReference type="ARBA" id="ARBA00022547"/>
    </source>
</evidence>
<dbReference type="GO" id="GO:0045259">
    <property type="term" value="C:proton-transporting ATP synthase complex"/>
    <property type="evidence" value="ECO:0007669"/>
    <property type="project" value="UniProtKB-KW"/>
</dbReference>
<keyword evidence="9 12" id="KW-0406">Ion transport</keyword>
<evidence type="ECO:0000256" key="3">
    <source>
        <dbReference type="ARBA" id="ARBA00011291"/>
    </source>
</evidence>
<feature type="chain" id="PRO_5012975840" description="ATP synthase complex subunit 8" evidence="13">
    <location>
        <begin position="25"/>
        <end position="54"/>
    </location>
</feature>
<evidence type="ECO:0000256" key="13">
    <source>
        <dbReference type="SAM" id="SignalP"/>
    </source>
</evidence>
<evidence type="ECO:0000256" key="12">
    <source>
        <dbReference type="RuleBase" id="RU003661"/>
    </source>
</evidence>
<evidence type="ECO:0000256" key="10">
    <source>
        <dbReference type="ARBA" id="ARBA00023128"/>
    </source>
</evidence>
<dbReference type="Pfam" id="PF00895">
    <property type="entry name" value="ATP-synt_8"/>
    <property type="match status" value="1"/>
</dbReference>
<keyword evidence="8" id="KW-1133">Transmembrane helix</keyword>
<dbReference type="EMBL" id="KX057714">
    <property type="protein sequence ID" value="AQM39840.1"/>
    <property type="molecule type" value="Genomic_DNA"/>
</dbReference>
<evidence type="ECO:0000313" key="14">
    <source>
        <dbReference type="EMBL" id="AQM39840.1"/>
    </source>
</evidence>
<organism evidence="14">
    <name type="scientific">Orophyllus montanus</name>
    <dbReference type="NCBI Taxonomy" id="948394"/>
    <lineage>
        <taxon>Eukaryota</taxon>
        <taxon>Metazoa</taxon>
        <taxon>Ecdysozoa</taxon>
        <taxon>Arthropoda</taxon>
        <taxon>Hexapoda</taxon>
        <taxon>Insecta</taxon>
        <taxon>Pterygota</taxon>
        <taxon>Neoptera</taxon>
        <taxon>Polyneoptera</taxon>
        <taxon>Orthoptera</taxon>
        <taxon>Ensifera</taxon>
        <taxon>Tettigoniidea</taxon>
        <taxon>Tettigonioidea</taxon>
        <taxon>Tettigoniidae</taxon>
        <taxon>Pseudophyllinae</taxon>
        <taxon>Orophyllus</taxon>
    </lineage>
</organism>